<keyword evidence="2" id="KW-1185">Reference proteome</keyword>
<comment type="caution">
    <text evidence="1">The sequence shown here is derived from an EMBL/GenBank/DDBJ whole genome shotgun (WGS) entry which is preliminary data.</text>
</comment>
<protein>
    <recommendedName>
        <fullName evidence="3">DNA primase</fullName>
    </recommendedName>
</protein>
<evidence type="ECO:0008006" key="3">
    <source>
        <dbReference type="Google" id="ProtNLM"/>
    </source>
</evidence>
<reference evidence="1 2" key="1">
    <citation type="submission" date="2023-03" db="EMBL/GenBank/DDBJ databases">
        <title>Draft genome sequence of type strain Streptomyces ferralitis JCM 14344.</title>
        <authorList>
            <person name="Klaysubun C."/>
            <person name="Duangmal K."/>
        </authorList>
    </citation>
    <scope>NUCLEOTIDE SEQUENCE [LARGE SCALE GENOMIC DNA]</scope>
    <source>
        <strain evidence="1 2">JCM 14344</strain>
    </source>
</reference>
<dbReference type="Proteomes" id="UP001220022">
    <property type="component" value="Unassembled WGS sequence"/>
</dbReference>
<evidence type="ECO:0000313" key="2">
    <source>
        <dbReference type="Proteomes" id="UP001220022"/>
    </source>
</evidence>
<dbReference type="EMBL" id="JARHTQ010000043">
    <property type="protein sequence ID" value="MDF2260927.1"/>
    <property type="molecule type" value="Genomic_DNA"/>
</dbReference>
<dbReference type="RefSeq" id="WP_275822020.1">
    <property type="nucleotide sequence ID" value="NZ_BAAANM010000041.1"/>
</dbReference>
<organism evidence="1 2">
    <name type="scientific">Streptantibioticus ferralitis</name>
    <dbReference type="NCBI Taxonomy" id="236510"/>
    <lineage>
        <taxon>Bacteria</taxon>
        <taxon>Bacillati</taxon>
        <taxon>Actinomycetota</taxon>
        <taxon>Actinomycetes</taxon>
        <taxon>Kitasatosporales</taxon>
        <taxon>Streptomycetaceae</taxon>
        <taxon>Streptantibioticus</taxon>
    </lineage>
</organism>
<accession>A0ABT5ZBC1</accession>
<evidence type="ECO:0000313" key="1">
    <source>
        <dbReference type="EMBL" id="MDF2260927.1"/>
    </source>
</evidence>
<gene>
    <name evidence="1" type="ORF">P2L57_36000</name>
</gene>
<sequence length="203" mass="21053">MTATHSHDVITSGGVHMTRALHGRDPIASAQAYNALGWPVMIGHRWRRGPGCTCGQGPACPTPGAHPIAQPSVPLTADQIPAALEAAPGAALITSCTAFDAVVMPRALGMALMVLLDHYHVPAPCLTVDHTTATVLVAPQTAYGLCGGPCTVRRGGADWIALPPSYGIRWDTPPTCDVLPTGERVRPHLAQVLKLAGSGEAGR</sequence>
<proteinExistence type="predicted"/>
<name>A0ABT5ZBC1_9ACTN</name>